<feature type="domain" description="DUF1285" evidence="2">
    <location>
        <begin position="83"/>
        <end position="172"/>
    </location>
</feature>
<dbReference type="InterPro" id="IPR048342">
    <property type="entry name" value="DUF1285_C"/>
</dbReference>
<name>A0A370U5Y7_9GAMM</name>
<dbReference type="Gene3D" id="3.10.540.10">
    <property type="entry name" value="duf1285 like domain"/>
    <property type="match status" value="1"/>
</dbReference>
<evidence type="ECO:0000259" key="1">
    <source>
        <dbReference type="Pfam" id="PF06938"/>
    </source>
</evidence>
<evidence type="ECO:0000259" key="2">
    <source>
        <dbReference type="Pfam" id="PF21028"/>
    </source>
</evidence>
<organism evidence="3 4">
    <name type="scientific">Marinomonas piezotolerans</name>
    <dbReference type="NCBI Taxonomy" id="2213058"/>
    <lineage>
        <taxon>Bacteria</taxon>
        <taxon>Pseudomonadati</taxon>
        <taxon>Pseudomonadota</taxon>
        <taxon>Gammaproteobacteria</taxon>
        <taxon>Oceanospirillales</taxon>
        <taxon>Oceanospirillaceae</taxon>
        <taxon>Marinomonas</taxon>
    </lineage>
</organism>
<dbReference type="EMBL" id="QKRA01000009">
    <property type="protein sequence ID" value="RDL43185.1"/>
    <property type="molecule type" value="Genomic_DNA"/>
</dbReference>
<feature type="domain" description="DUF1285" evidence="1">
    <location>
        <begin position="16"/>
        <end position="82"/>
    </location>
</feature>
<dbReference type="InterPro" id="IPR048341">
    <property type="entry name" value="DUF1285_N"/>
</dbReference>
<dbReference type="InterPro" id="IPR023361">
    <property type="entry name" value="DUF1285_beta_roll_sf"/>
</dbReference>
<dbReference type="InterPro" id="IPR010707">
    <property type="entry name" value="DUF1285"/>
</dbReference>
<protein>
    <submittedName>
        <fullName evidence="3">DUF1285 domain-containing protein</fullName>
    </submittedName>
</protein>
<comment type="caution">
    <text evidence="3">The sequence shown here is derived from an EMBL/GenBank/DDBJ whole genome shotgun (WGS) entry which is preliminary data.</text>
</comment>
<reference evidence="3 4" key="1">
    <citation type="submission" date="2018-06" db="EMBL/GenBank/DDBJ databases">
        <title>Marinomonas sp. YLB-05 draft genome sequence.</title>
        <authorList>
            <person name="Yu L."/>
            <person name="Tang X."/>
        </authorList>
    </citation>
    <scope>NUCLEOTIDE SEQUENCE [LARGE SCALE GENOMIC DNA]</scope>
    <source>
        <strain evidence="3 4">YLB-05</strain>
    </source>
</reference>
<dbReference type="PIRSF" id="PIRSF029557">
    <property type="entry name" value="UCP029557"/>
    <property type="match status" value="1"/>
</dbReference>
<dbReference type="RefSeq" id="WP_115469136.1">
    <property type="nucleotide sequence ID" value="NZ_QKRA01000009.1"/>
</dbReference>
<dbReference type="Proteomes" id="UP000254326">
    <property type="component" value="Unassembled WGS sequence"/>
</dbReference>
<dbReference type="AlphaFoldDB" id="A0A370U5Y7"/>
<proteinExistence type="predicted"/>
<keyword evidence="4" id="KW-1185">Reference proteome</keyword>
<dbReference type="Pfam" id="PF06938">
    <property type="entry name" value="DUF1285_N"/>
    <property type="match status" value="1"/>
</dbReference>
<evidence type="ECO:0000313" key="3">
    <source>
        <dbReference type="EMBL" id="RDL43185.1"/>
    </source>
</evidence>
<dbReference type="OrthoDB" id="3078366at2"/>
<gene>
    <name evidence="3" type="ORF">DN730_15910</name>
</gene>
<dbReference type="Gene3D" id="2.30.270.10">
    <property type="entry name" value="duf1285 protein"/>
    <property type="match status" value="1"/>
</dbReference>
<accession>A0A370U5Y7</accession>
<dbReference type="Pfam" id="PF21028">
    <property type="entry name" value="DUF1285_C"/>
    <property type="match status" value="1"/>
</dbReference>
<evidence type="ECO:0000313" key="4">
    <source>
        <dbReference type="Proteomes" id="UP000254326"/>
    </source>
</evidence>
<sequence>MANINLGPVENAQGYPPVATWSPPFCGDMDLTITSRGDWVHEGSVIKREKLVVLFSRILWREGDEYFLVTPSEKVRIRVEDAPFHIIQYTQEENEAGVAIIRFVTRTNDVLVLGEDCQMRLFECRGELLPYVSVRYNMWASFHRNVYYQLIEEGVLKNDELVIQSAGIEHTLGVLVDR</sequence>